<sequence length="226" mass="24470">MPFPQPFIKVVASGILFGGAEIFSTSWSLADPDLSNDAEQPSDGVVDNIALAVTEWFSSPQAHIQNWSRLLSVKVNLVGVDGLYLDKEQTIERAYLDEQVFGGADNELLPSQCSVAISMRSNRVRGPGAFGRFYPPLNAGRVEPDGRLPIILVQEHADSAALFLDKLNLAAGGVLKVVNASQVGSGTFQRVTRVGVGRVVDTIRKRRSALDEDYQYSDVRDPIGPG</sequence>
<name>A0A0H5Q3L5_9ZZZZ</name>
<proteinExistence type="predicted"/>
<organism evidence="1">
    <name type="scientific">uncultured prokaryote</name>
    <dbReference type="NCBI Taxonomy" id="198431"/>
    <lineage>
        <taxon>unclassified sequences</taxon>
        <taxon>environmental samples</taxon>
    </lineage>
</organism>
<reference evidence="1" key="2">
    <citation type="submission" date="2015-07" db="EMBL/GenBank/DDBJ databases">
        <title>Plasmids, circular viruses and viroids from rat gut.</title>
        <authorList>
            <person name="Jorgensen T.J."/>
            <person name="Hansen M.A."/>
            <person name="Xu Z."/>
            <person name="Tabak M.A."/>
            <person name="Sorensen S.J."/>
            <person name="Hansen L.H."/>
        </authorList>
    </citation>
    <scope>NUCLEOTIDE SEQUENCE</scope>
    <source>
        <strain evidence="1">RGFK1106</strain>
    </source>
</reference>
<evidence type="ECO:0000313" key="1">
    <source>
        <dbReference type="EMBL" id="CRY96478.1"/>
    </source>
</evidence>
<dbReference type="AlphaFoldDB" id="A0A0H5Q3L5"/>
<accession>A0A0H5Q3L5</accession>
<reference evidence="1" key="1">
    <citation type="submission" date="2015-06" db="EMBL/GenBank/DDBJ databases">
        <authorList>
            <person name="Joergensen T."/>
        </authorList>
    </citation>
    <scope>NUCLEOTIDE SEQUENCE</scope>
    <source>
        <strain evidence="1">RGFK1106</strain>
    </source>
</reference>
<dbReference type="EMBL" id="LN853687">
    <property type="protein sequence ID" value="CRY96478.1"/>
    <property type="molecule type" value="Genomic_DNA"/>
</dbReference>
<protein>
    <submittedName>
        <fullName evidence="1">Uncharacterized protein</fullName>
    </submittedName>
</protein>